<dbReference type="AlphaFoldDB" id="A0A0A9B326"/>
<proteinExistence type="predicted"/>
<reference evidence="1" key="1">
    <citation type="submission" date="2014-09" db="EMBL/GenBank/DDBJ databases">
        <authorList>
            <person name="Magalhaes I.L.F."/>
            <person name="Oliveira U."/>
            <person name="Santos F.R."/>
            <person name="Vidigal T.H.D.A."/>
            <person name="Brescovit A.D."/>
            <person name="Santos A.J."/>
        </authorList>
    </citation>
    <scope>NUCLEOTIDE SEQUENCE</scope>
    <source>
        <tissue evidence="1">Shoot tissue taken approximately 20 cm above the soil surface</tissue>
    </source>
</reference>
<sequence length="51" mass="5886">MEKIKSIELSHYIINYVTDSQDIKRFKSSCSCFSPSVTKNKGLYVLQVSLR</sequence>
<name>A0A0A9B326_ARUDO</name>
<dbReference type="EMBL" id="GBRH01240129">
    <property type="protein sequence ID" value="JAD57766.1"/>
    <property type="molecule type" value="Transcribed_RNA"/>
</dbReference>
<evidence type="ECO:0000313" key="1">
    <source>
        <dbReference type="EMBL" id="JAD57766.1"/>
    </source>
</evidence>
<accession>A0A0A9B326</accession>
<organism evidence="1">
    <name type="scientific">Arundo donax</name>
    <name type="common">Giant reed</name>
    <name type="synonym">Donax arundinaceus</name>
    <dbReference type="NCBI Taxonomy" id="35708"/>
    <lineage>
        <taxon>Eukaryota</taxon>
        <taxon>Viridiplantae</taxon>
        <taxon>Streptophyta</taxon>
        <taxon>Embryophyta</taxon>
        <taxon>Tracheophyta</taxon>
        <taxon>Spermatophyta</taxon>
        <taxon>Magnoliopsida</taxon>
        <taxon>Liliopsida</taxon>
        <taxon>Poales</taxon>
        <taxon>Poaceae</taxon>
        <taxon>PACMAD clade</taxon>
        <taxon>Arundinoideae</taxon>
        <taxon>Arundineae</taxon>
        <taxon>Arundo</taxon>
    </lineage>
</organism>
<reference evidence="1" key="2">
    <citation type="journal article" date="2015" name="Data Brief">
        <title>Shoot transcriptome of the giant reed, Arundo donax.</title>
        <authorList>
            <person name="Barrero R.A."/>
            <person name="Guerrero F.D."/>
            <person name="Moolhuijzen P."/>
            <person name="Goolsby J.A."/>
            <person name="Tidwell J."/>
            <person name="Bellgard S.E."/>
            <person name="Bellgard M.I."/>
        </authorList>
    </citation>
    <scope>NUCLEOTIDE SEQUENCE</scope>
    <source>
        <tissue evidence="1">Shoot tissue taken approximately 20 cm above the soil surface</tissue>
    </source>
</reference>
<protein>
    <submittedName>
        <fullName evidence="1">Uncharacterized protein</fullName>
    </submittedName>
</protein>